<protein>
    <submittedName>
        <fullName evidence="1">Uncharacterized protein</fullName>
    </submittedName>
</protein>
<dbReference type="PATRIC" id="fig|28128.5.peg.121"/>
<gene>
    <name evidence="1" type="ORF">HMPREF3226_00122</name>
</gene>
<organism evidence="1 2">
    <name type="scientific">Prevotella corporis</name>
    <dbReference type="NCBI Taxonomy" id="28128"/>
    <lineage>
        <taxon>Bacteria</taxon>
        <taxon>Pseudomonadati</taxon>
        <taxon>Bacteroidota</taxon>
        <taxon>Bacteroidia</taxon>
        <taxon>Bacteroidales</taxon>
        <taxon>Prevotellaceae</taxon>
        <taxon>Prevotella</taxon>
    </lineage>
</organism>
<dbReference type="EMBL" id="LRQG01000002">
    <property type="protein sequence ID" value="KXA45155.1"/>
    <property type="molecule type" value="Genomic_DNA"/>
</dbReference>
<dbReference type="Proteomes" id="UP000070533">
    <property type="component" value="Unassembled WGS sequence"/>
</dbReference>
<keyword evidence="2" id="KW-1185">Reference proteome</keyword>
<name>A0A133QQK1_9BACT</name>
<dbReference type="STRING" id="28128.HMPREF3226_00122"/>
<dbReference type="AlphaFoldDB" id="A0A133QQK1"/>
<sequence length="60" mass="7129">MLFDYVMRNKKRTLCQSFIRNLLAKVTNKLKKQSVICEIIFTNASGFITLREQKYSRKLV</sequence>
<proteinExistence type="predicted"/>
<accession>A0A133QQK1</accession>
<evidence type="ECO:0000313" key="2">
    <source>
        <dbReference type="Proteomes" id="UP000070533"/>
    </source>
</evidence>
<reference evidence="2" key="1">
    <citation type="submission" date="2016-01" db="EMBL/GenBank/DDBJ databases">
        <authorList>
            <person name="Mitreva M."/>
            <person name="Pepin K.H."/>
            <person name="Mihindukulasuriya K.A."/>
            <person name="Fulton R."/>
            <person name="Fronick C."/>
            <person name="O'Laughlin M."/>
            <person name="Miner T."/>
            <person name="Herter B."/>
            <person name="Rosa B.A."/>
            <person name="Cordes M."/>
            <person name="Tomlinson C."/>
            <person name="Wollam A."/>
            <person name="Palsikar V.B."/>
            <person name="Mardis E.R."/>
            <person name="Wilson R.K."/>
        </authorList>
    </citation>
    <scope>NUCLEOTIDE SEQUENCE [LARGE SCALE GENOMIC DNA]</scope>
    <source>
        <strain evidence="2">MJR7716</strain>
    </source>
</reference>
<evidence type="ECO:0000313" key="1">
    <source>
        <dbReference type="EMBL" id="KXA45155.1"/>
    </source>
</evidence>
<comment type="caution">
    <text evidence="1">The sequence shown here is derived from an EMBL/GenBank/DDBJ whole genome shotgun (WGS) entry which is preliminary data.</text>
</comment>